<comment type="subcellular location">
    <subcellularLocation>
        <location evidence="1">Cell membrane</location>
        <topology evidence="1">Multi-pass membrane protein</topology>
    </subcellularLocation>
</comment>
<dbReference type="PANTHER" id="PTHR34187:SF2">
    <property type="entry name" value="DUF202 DOMAIN-CONTAINING PROTEIN"/>
    <property type="match status" value="1"/>
</dbReference>
<feature type="transmembrane region" description="Helical" evidence="6">
    <location>
        <begin position="117"/>
        <end position="141"/>
    </location>
</feature>
<evidence type="ECO:0000256" key="6">
    <source>
        <dbReference type="SAM" id="Phobius"/>
    </source>
</evidence>
<proteinExistence type="predicted"/>
<keyword evidence="4 6" id="KW-1133">Transmembrane helix</keyword>
<evidence type="ECO:0000259" key="7">
    <source>
        <dbReference type="Pfam" id="PF02656"/>
    </source>
</evidence>
<dbReference type="InParanoid" id="B0DUK5"/>
<evidence type="ECO:0000256" key="1">
    <source>
        <dbReference type="ARBA" id="ARBA00004651"/>
    </source>
</evidence>
<evidence type="ECO:0000256" key="5">
    <source>
        <dbReference type="ARBA" id="ARBA00023136"/>
    </source>
</evidence>
<dbReference type="Pfam" id="PF02656">
    <property type="entry name" value="DUF202"/>
    <property type="match status" value="1"/>
</dbReference>
<reference evidence="8 9" key="1">
    <citation type="journal article" date="2008" name="Nature">
        <title>The genome of Laccaria bicolor provides insights into mycorrhizal symbiosis.</title>
        <authorList>
            <person name="Martin F."/>
            <person name="Aerts A."/>
            <person name="Ahren D."/>
            <person name="Brun A."/>
            <person name="Danchin E.G.J."/>
            <person name="Duchaussoy F."/>
            <person name="Gibon J."/>
            <person name="Kohler A."/>
            <person name="Lindquist E."/>
            <person name="Pereda V."/>
            <person name="Salamov A."/>
            <person name="Shapiro H.J."/>
            <person name="Wuyts J."/>
            <person name="Blaudez D."/>
            <person name="Buee M."/>
            <person name="Brokstein P."/>
            <person name="Canbaeck B."/>
            <person name="Cohen D."/>
            <person name="Courty P.E."/>
            <person name="Coutinho P.M."/>
            <person name="Delaruelle C."/>
            <person name="Detter J.C."/>
            <person name="Deveau A."/>
            <person name="DiFazio S."/>
            <person name="Duplessis S."/>
            <person name="Fraissinet-Tachet L."/>
            <person name="Lucic E."/>
            <person name="Frey-Klett P."/>
            <person name="Fourrey C."/>
            <person name="Feussner I."/>
            <person name="Gay G."/>
            <person name="Grimwood J."/>
            <person name="Hoegger P.J."/>
            <person name="Jain P."/>
            <person name="Kilaru S."/>
            <person name="Labbe J."/>
            <person name="Lin Y.C."/>
            <person name="Legue V."/>
            <person name="Le Tacon F."/>
            <person name="Marmeisse R."/>
            <person name="Melayah D."/>
            <person name="Montanini B."/>
            <person name="Muratet M."/>
            <person name="Nehls U."/>
            <person name="Niculita-Hirzel H."/>
            <person name="Oudot-Le Secq M.P."/>
            <person name="Peter M."/>
            <person name="Quesneville H."/>
            <person name="Rajashekar B."/>
            <person name="Reich M."/>
            <person name="Rouhier N."/>
            <person name="Schmutz J."/>
            <person name="Yin T."/>
            <person name="Chalot M."/>
            <person name="Henrissat B."/>
            <person name="Kuees U."/>
            <person name="Lucas S."/>
            <person name="Van de Peer Y."/>
            <person name="Podila G.K."/>
            <person name="Polle A."/>
            <person name="Pukkila P.J."/>
            <person name="Richardson P.M."/>
            <person name="Rouze P."/>
            <person name="Sanders I.R."/>
            <person name="Stajich J.E."/>
            <person name="Tunlid A."/>
            <person name="Tuskan G."/>
            <person name="Grigoriev I.V."/>
        </authorList>
    </citation>
    <scope>NUCLEOTIDE SEQUENCE [LARGE SCALE GENOMIC DNA]</scope>
    <source>
        <strain evidence="9">S238N-H82 / ATCC MYA-4686</strain>
    </source>
</reference>
<keyword evidence="5 6" id="KW-0472">Membrane</keyword>
<gene>
    <name evidence="8" type="ORF">LACBIDRAFT_163612</name>
</gene>
<name>B0DUK5_LACBS</name>
<dbReference type="EMBL" id="DS547136">
    <property type="protein sequence ID" value="EDR01760.1"/>
    <property type="molecule type" value="Genomic_DNA"/>
</dbReference>
<dbReference type="InterPro" id="IPR052053">
    <property type="entry name" value="IM_YidH-like"/>
</dbReference>
<dbReference type="GeneID" id="6083241"/>
<feature type="non-terminal residue" evidence="8">
    <location>
        <position position="146"/>
    </location>
</feature>
<dbReference type="AlphaFoldDB" id="B0DUK5"/>
<dbReference type="Proteomes" id="UP000001194">
    <property type="component" value="Unassembled WGS sequence"/>
</dbReference>
<dbReference type="PANTHER" id="PTHR34187">
    <property type="entry name" value="FGR18P"/>
    <property type="match status" value="1"/>
</dbReference>
<protein>
    <submittedName>
        <fullName evidence="8">Predicted protein</fullName>
    </submittedName>
</protein>
<evidence type="ECO:0000313" key="9">
    <source>
        <dbReference type="Proteomes" id="UP000001194"/>
    </source>
</evidence>
<evidence type="ECO:0000256" key="3">
    <source>
        <dbReference type="ARBA" id="ARBA00022692"/>
    </source>
</evidence>
<keyword evidence="2" id="KW-1003">Cell membrane</keyword>
<evidence type="ECO:0000256" key="2">
    <source>
        <dbReference type="ARBA" id="ARBA00022475"/>
    </source>
</evidence>
<accession>B0DUK5</accession>
<dbReference type="RefSeq" id="XP_001887573.1">
    <property type="nucleotide sequence ID" value="XM_001887538.1"/>
</dbReference>
<sequence length="146" mass="15911">SLTLKNSGSTARDHLASERTFLAYVRTSLAMASAGVGVFHFFPCASLPMTTWAWIALVQLFKISEISSTPENNFQSIRKFARPLGATTVLLGLFILFFGMVRYFMVQVALPKGLFPAARSLVVGITFILAVLITTTFGVLLSERGS</sequence>
<dbReference type="KEGG" id="lbc:LACBIDRAFT_163612"/>
<keyword evidence="3 6" id="KW-0812">Transmembrane</keyword>
<dbReference type="HOGENOM" id="CLU_053359_3_2_1"/>
<feature type="transmembrane region" description="Helical" evidence="6">
    <location>
        <begin position="21"/>
        <end position="39"/>
    </location>
</feature>
<feature type="transmembrane region" description="Helical" evidence="6">
    <location>
        <begin position="84"/>
        <end position="105"/>
    </location>
</feature>
<dbReference type="OrthoDB" id="199599at2759"/>
<dbReference type="InterPro" id="IPR003807">
    <property type="entry name" value="DUF202"/>
</dbReference>
<keyword evidence="9" id="KW-1185">Reference proteome</keyword>
<feature type="domain" description="DUF202" evidence="7">
    <location>
        <begin position="12"/>
        <end position="107"/>
    </location>
</feature>
<evidence type="ECO:0000256" key="4">
    <source>
        <dbReference type="ARBA" id="ARBA00022989"/>
    </source>
</evidence>
<evidence type="ECO:0000313" key="8">
    <source>
        <dbReference type="EMBL" id="EDR01760.1"/>
    </source>
</evidence>
<feature type="non-terminal residue" evidence="8">
    <location>
        <position position="1"/>
    </location>
</feature>
<organism evidence="9">
    <name type="scientific">Laccaria bicolor (strain S238N-H82 / ATCC MYA-4686)</name>
    <name type="common">Bicoloured deceiver</name>
    <name type="synonym">Laccaria laccata var. bicolor</name>
    <dbReference type="NCBI Taxonomy" id="486041"/>
    <lineage>
        <taxon>Eukaryota</taxon>
        <taxon>Fungi</taxon>
        <taxon>Dikarya</taxon>
        <taxon>Basidiomycota</taxon>
        <taxon>Agaricomycotina</taxon>
        <taxon>Agaricomycetes</taxon>
        <taxon>Agaricomycetidae</taxon>
        <taxon>Agaricales</taxon>
        <taxon>Agaricineae</taxon>
        <taxon>Hydnangiaceae</taxon>
        <taxon>Laccaria</taxon>
    </lineage>
</organism>
<dbReference type="GO" id="GO:0005886">
    <property type="term" value="C:plasma membrane"/>
    <property type="evidence" value="ECO:0007669"/>
    <property type="project" value="UniProtKB-SubCell"/>
</dbReference>